<evidence type="ECO:0000256" key="1">
    <source>
        <dbReference type="ARBA" id="ARBA00023125"/>
    </source>
</evidence>
<sequence length="203" mass="23190">MTTQQERLRQTETVIIEALLKIGKTKPLSQISISDISRASGINRGTFYLHYLDKNDLINQITTRLVNQIQTILDNEMSGAMNYRYFSADEPYPVIQHLIDVVADNKLLLRFLLGPNGDSEFYLTITKKLQKAILQELKRVKGTNSFRPDVPSKYAIRLITNVILTIITTWIEVPDNLSKEAVCQLIMKALYLSPYNMLGINNK</sequence>
<dbReference type="PATRIC" id="fig|319653.3.peg.357"/>
<dbReference type="SUPFAM" id="SSF46689">
    <property type="entry name" value="Homeodomain-like"/>
    <property type="match status" value="1"/>
</dbReference>
<dbReference type="InterPro" id="IPR009057">
    <property type="entry name" value="Homeodomain-like_sf"/>
</dbReference>
<evidence type="ECO:0000313" key="4">
    <source>
        <dbReference type="EMBL" id="KRN82267.1"/>
    </source>
</evidence>
<dbReference type="Pfam" id="PF14278">
    <property type="entry name" value="TetR_C_8"/>
    <property type="match status" value="1"/>
</dbReference>
<evidence type="ECO:0000313" key="6">
    <source>
        <dbReference type="Proteomes" id="UP000051749"/>
    </source>
</evidence>
<dbReference type="InterPro" id="IPR050624">
    <property type="entry name" value="HTH-type_Tx_Regulator"/>
</dbReference>
<feature type="domain" description="HTH tetR-type" evidence="3">
    <location>
        <begin position="9"/>
        <end position="69"/>
    </location>
</feature>
<dbReference type="GO" id="GO:0003677">
    <property type="term" value="F:DNA binding"/>
    <property type="evidence" value="ECO:0007669"/>
    <property type="project" value="UniProtKB-UniRule"/>
</dbReference>
<dbReference type="Proteomes" id="UP000182818">
    <property type="component" value="Unassembled WGS sequence"/>
</dbReference>
<name>A0A0R2JYZ1_9LACO</name>
<organism evidence="4 6">
    <name type="scientific">Pediococcus ethanolidurans</name>
    <dbReference type="NCBI Taxonomy" id="319653"/>
    <lineage>
        <taxon>Bacteria</taxon>
        <taxon>Bacillati</taxon>
        <taxon>Bacillota</taxon>
        <taxon>Bacilli</taxon>
        <taxon>Lactobacillales</taxon>
        <taxon>Lactobacillaceae</taxon>
        <taxon>Pediococcus</taxon>
    </lineage>
</organism>
<dbReference type="RefSeq" id="WP_057806482.1">
    <property type="nucleotide sequence ID" value="NZ_BJYP01000023.1"/>
</dbReference>
<evidence type="ECO:0000256" key="2">
    <source>
        <dbReference type="PROSITE-ProRule" id="PRU00335"/>
    </source>
</evidence>
<evidence type="ECO:0000313" key="5">
    <source>
        <dbReference type="EMBL" id="SER55771.1"/>
    </source>
</evidence>
<dbReference type="InterPro" id="IPR039532">
    <property type="entry name" value="TetR_C_Firmicutes"/>
</dbReference>
<proteinExistence type="predicted"/>
<dbReference type="OrthoDB" id="9810250at2"/>
<dbReference type="PANTHER" id="PTHR43479">
    <property type="entry name" value="ACREF/ENVCD OPERON REPRESSOR-RELATED"/>
    <property type="match status" value="1"/>
</dbReference>
<dbReference type="InterPro" id="IPR001647">
    <property type="entry name" value="HTH_TetR"/>
</dbReference>
<dbReference type="AlphaFoldDB" id="A0A0R2JYZ1"/>
<keyword evidence="7" id="KW-1185">Reference proteome</keyword>
<comment type="caution">
    <text evidence="4">The sequence shown here is derived from an EMBL/GenBank/DDBJ whole genome shotgun (WGS) entry which is preliminary data.</text>
</comment>
<keyword evidence="1 2" id="KW-0238">DNA-binding</keyword>
<dbReference type="PANTHER" id="PTHR43479:SF11">
    <property type="entry name" value="ACREF_ENVCD OPERON REPRESSOR-RELATED"/>
    <property type="match status" value="1"/>
</dbReference>
<accession>A0A0R2JYZ1</accession>
<reference evidence="4 6" key="1">
    <citation type="journal article" date="2015" name="Genome Announc.">
        <title>Expanding the biotechnology potential of lactobacilli through comparative genomics of 213 strains and associated genera.</title>
        <authorList>
            <person name="Sun Z."/>
            <person name="Harris H.M."/>
            <person name="McCann A."/>
            <person name="Guo C."/>
            <person name="Argimon S."/>
            <person name="Zhang W."/>
            <person name="Yang X."/>
            <person name="Jeffery I.B."/>
            <person name="Cooney J.C."/>
            <person name="Kagawa T.F."/>
            <person name="Liu W."/>
            <person name="Song Y."/>
            <person name="Salvetti E."/>
            <person name="Wrobel A."/>
            <person name="Rasinkangas P."/>
            <person name="Parkhill J."/>
            <person name="Rea M.C."/>
            <person name="O'Sullivan O."/>
            <person name="Ritari J."/>
            <person name="Douillard F.P."/>
            <person name="Paul Ross R."/>
            <person name="Yang R."/>
            <person name="Briner A.E."/>
            <person name="Felis G.E."/>
            <person name="de Vos W.M."/>
            <person name="Barrangou R."/>
            <person name="Klaenhammer T.R."/>
            <person name="Caufield P.W."/>
            <person name="Cui Y."/>
            <person name="Zhang H."/>
            <person name="O'Toole P.W."/>
        </authorList>
    </citation>
    <scope>NUCLEOTIDE SEQUENCE [LARGE SCALE GENOMIC DNA]</scope>
    <source>
        <strain evidence="4 6">DSM 22301</strain>
    </source>
</reference>
<dbReference type="EMBL" id="JQBY01000012">
    <property type="protein sequence ID" value="KRN82267.1"/>
    <property type="molecule type" value="Genomic_DNA"/>
</dbReference>
<gene>
    <name evidence="4" type="ORF">IV87_GL000348</name>
    <name evidence="5" type="ORF">SAMN04487973_10952</name>
</gene>
<dbReference type="Pfam" id="PF00440">
    <property type="entry name" value="TetR_N"/>
    <property type="match status" value="1"/>
</dbReference>
<dbReference type="Proteomes" id="UP000051749">
    <property type="component" value="Unassembled WGS sequence"/>
</dbReference>
<dbReference type="GeneID" id="76043726"/>
<feature type="DNA-binding region" description="H-T-H motif" evidence="2">
    <location>
        <begin position="32"/>
        <end position="51"/>
    </location>
</feature>
<evidence type="ECO:0000259" key="3">
    <source>
        <dbReference type="PROSITE" id="PS50977"/>
    </source>
</evidence>
<dbReference type="EMBL" id="FOGK01000009">
    <property type="protein sequence ID" value="SER55771.1"/>
    <property type="molecule type" value="Genomic_DNA"/>
</dbReference>
<dbReference type="STRING" id="319653.SAMN04487973_10952"/>
<reference evidence="5 7" key="2">
    <citation type="submission" date="2016-10" db="EMBL/GenBank/DDBJ databases">
        <authorList>
            <person name="Varghese N."/>
            <person name="Submissions S."/>
        </authorList>
    </citation>
    <scope>NUCLEOTIDE SEQUENCE [LARGE SCALE GENOMIC DNA]</scope>
    <source>
        <strain evidence="5 7">CGMCC 1.3889</strain>
    </source>
</reference>
<protein>
    <submittedName>
        <fullName evidence="4">TetR family transcriptional regulator</fullName>
    </submittedName>
    <submittedName>
        <fullName evidence="5">Transcriptional regulator, TetR family</fullName>
    </submittedName>
</protein>
<dbReference type="PROSITE" id="PS50977">
    <property type="entry name" value="HTH_TETR_2"/>
    <property type="match status" value="1"/>
</dbReference>
<evidence type="ECO:0000313" key="7">
    <source>
        <dbReference type="Proteomes" id="UP000182818"/>
    </source>
</evidence>
<dbReference type="Gene3D" id="1.10.357.10">
    <property type="entry name" value="Tetracycline Repressor, domain 2"/>
    <property type="match status" value="1"/>
</dbReference>